<organism evidence="6 7">
    <name type="scientific">Kribbella koreensis</name>
    <dbReference type="NCBI Taxonomy" id="57909"/>
    <lineage>
        <taxon>Bacteria</taxon>
        <taxon>Bacillati</taxon>
        <taxon>Actinomycetota</taxon>
        <taxon>Actinomycetes</taxon>
        <taxon>Propionibacteriales</taxon>
        <taxon>Kribbellaceae</taxon>
        <taxon>Kribbella</taxon>
    </lineage>
</organism>
<dbReference type="Pfam" id="PF08305">
    <property type="entry name" value="NPCBM"/>
    <property type="match status" value="1"/>
</dbReference>
<dbReference type="InterPro" id="IPR013780">
    <property type="entry name" value="Glyco_hydro_b"/>
</dbReference>
<dbReference type="PANTHER" id="PTHR35803">
    <property type="entry name" value="GLUCAN 1,4-ALPHA-GLUCOSIDASE SUSB-RELATED"/>
    <property type="match status" value="1"/>
</dbReference>
<dbReference type="InterPro" id="IPR017853">
    <property type="entry name" value="GH"/>
</dbReference>
<proteinExistence type="predicted"/>
<dbReference type="Pfam" id="PF10566">
    <property type="entry name" value="Glyco_hydro_97"/>
    <property type="match status" value="1"/>
</dbReference>
<dbReference type="Pfam" id="PF14509">
    <property type="entry name" value="GH97_C"/>
    <property type="match status" value="1"/>
</dbReference>
<dbReference type="SMART" id="SM00776">
    <property type="entry name" value="NPCBM"/>
    <property type="match status" value="1"/>
</dbReference>
<evidence type="ECO:0000256" key="1">
    <source>
        <dbReference type="ARBA" id="ARBA00022801"/>
    </source>
</evidence>
<accession>A0ABP4ALN0</accession>
<keyword evidence="1" id="KW-0378">Hydrolase</keyword>
<evidence type="ECO:0000259" key="5">
    <source>
        <dbReference type="SMART" id="SM00776"/>
    </source>
</evidence>
<evidence type="ECO:0000313" key="7">
    <source>
        <dbReference type="Proteomes" id="UP001500542"/>
    </source>
</evidence>
<dbReference type="InterPro" id="IPR014718">
    <property type="entry name" value="GH-type_carb-bd"/>
</dbReference>
<feature type="chain" id="PRO_5046812468" description="Glycosyl hydrolase family 98 putative carbohydrate-binding module domain-containing protein" evidence="4">
    <location>
        <begin position="20"/>
        <end position="866"/>
    </location>
</feature>
<dbReference type="Gene3D" id="2.60.40.1180">
    <property type="entry name" value="Golgi alpha-mannosidase II"/>
    <property type="match status" value="1"/>
</dbReference>
<dbReference type="InterPro" id="IPR013222">
    <property type="entry name" value="Glyco_hyd_98_carb-bd"/>
</dbReference>
<dbReference type="EMBL" id="BAAAHK010000006">
    <property type="protein sequence ID" value="GAA0938419.1"/>
    <property type="molecule type" value="Genomic_DNA"/>
</dbReference>
<feature type="signal peptide" evidence="4">
    <location>
        <begin position="1"/>
        <end position="19"/>
    </location>
</feature>
<dbReference type="InterPro" id="IPR029486">
    <property type="entry name" value="GH97_N"/>
</dbReference>
<dbReference type="InterPro" id="IPR013785">
    <property type="entry name" value="Aldolase_TIM"/>
</dbReference>
<dbReference type="RefSeq" id="WP_343968676.1">
    <property type="nucleotide sequence ID" value="NZ_BAAAHK010000006.1"/>
</dbReference>
<dbReference type="InterPro" id="IPR019563">
    <property type="entry name" value="GH97_catalytic"/>
</dbReference>
<dbReference type="Pfam" id="PF14508">
    <property type="entry name" value="GH97_N"/>
    <property type="match status" value="1"/>
</dbReference>
<dbReference type="Gene3D" id="2.70.98.10">
    <property type="match status" value="1"/>
</dbReference>
<sequence length="866" mass="92046">MFKLLLPLVLMVPGVPAQAADQSWVLPGVGGVGATVQSTGGKLRLDVSSKGATVVSVADLGVLTAAGDLSENLALTSETHQTLRSSYRMTTGKQRDRTVFQQESRLTFGNSSGSFALVVRVSDDGVAFRYELPGPVTVQRETGGYEFAADATNWLQPYSPQHENEHAQATAATAPTGQFGHPALFRTGANYALLAESGLDGRYSGARLTHTQGSIRYDVQLADPQVASSGPLATTWRTMIVGDLPTVTASTLVDDLADPARFTDTSWIRPGLSSWSWLAENNSPRDFERQKAYVDAAAKNSFKYILVDEGWSAAWLPELTRYARARGVDVLVWFHWTNLQTQAQRDDWFPKLVAWGIKGVKVDFMESDTQARYQWYDAILADTAKYKLMINFHGSTVPHGLARTWPHLMTMEGVRGEENGLNASRNTILPFTRNVIGSMDYTPTRFATAANPKPQTTNAHELALPVVYESAWTHVVSSPEELASQPEGARFLGQLPTTWDDTRLVAGAPGSQVVMARRSGTRWFAGGITAGGASTFAVPLTFLGGTQQWLVEVITDNGAQLARSSSVRKETDQLAIAVGNHGGFALQACPYSTGLTTCDQARPAVPTTKVTVTASAGEVATGETVSVQGVFAVQANGPVRDLTLAPEVPAGWTLVAGAPVVRNRMNNGESVTASWSLRLDSGGARGDLELVVAGDYTTADGRAIHSAGAAPVFAAPPAPRGSTYVSDQPWMNETNGYGRPQQRDRSHGGDLPPATLSIAGKTFAKGIGSHAASSLTTWLGGACTRFVADVGIDDDVESAEGSVTFVVVGDGRTLASTPVIRSGDTATHLDLDVSGIKRLTLSTTDGGDGKNSDHADWGTASLACAS</sequence>
<dbReference type="InterPro" id="IPR029483">
    <property type="entry name" value="GH97_C"/>
</dbReference>
<comment type="caution">
    <text evidence="6">The sequence shown here is derived from an EMBL/GenBank/DDBJ whole genome shotgun (WGS) entry which is preliminary data.</text>
</comment>
<dbReference type="InterPro" id="IPR008979">
    <property type="entry name" value="Galactose-bd-like_sf"/>
</dbReference>
<dbReference type="Gene3D" id="2.60.120.1060">
    <property type="entry name" value="NPCBM/NEW2 domain"/>
    <property type="match status" value="1"/>
</dbReference>
<keyword evidence="4" id="KW-0732">Signal</keyword>
<feature type="region of interest" description="Disordered" evidence="3">
    <location>
        <begin position="733"/>
        <end position="752"/>
    </location>
</feature>
<evidence type="ECO:0000313" key="6">
    <source>
        <dbReference type="EMBL" id="GAA0938419.1"/>
    </source>
</evidence>
<keyword evidence="2" id="KW-0326">Glycosidase</keyword>
<dbReference type="Proteomes" id="UP001500542">
    <property type="component" value="Unassembled WGS sequence"/>
</dbReference>
<dbReference type="InterPro" id="IPR038637">
    <property type="entry name" value="NPCBM_sf"/>
</dbReference>
<protein>
    <recommendedName>
        <fullName evidence="5">Glycosyl hydrolase family 98 putative carbohydrate-binding module domain-containing protein</fullName>
    </recommendedName>
</protein>
<dbReference type="SUPFAM" id="SSF49785">
    <property type="entry name" value="Galactose-binding domain-like"/>
    <property type="match status" value="1"/>
</dbReference>
<evidence type="ECO:0000256" key="3">
    <source>
        <dbReference type="SAM" id="MobiDB-lite"/>
    </source>
</evidence>
<reference evidence="7" key="1">
    <citation type="journal article" date="2019" name="Int. J. Syst. Evol. Microbiol.">
        <title>The Global Catalogue of Microorganisms (GCM) 10K type strain sequencing project: providing services to taxonomists for standard genome sequencing and annotation.</title>
        <authorList>
            <consortium name="The Broad Institute Genomics Platform"/>
            <consortium name="The Broad Institute Genome Sequencing Center for Infectious Disease"/>
            <person name="Wu L."/>
            <person name="Ma J."/>
        </authorList>
    </citation>
    <scope>NUCLEOTIDE SEQUENCE [LARGE SCALE GENOMIC DNA]</scope>
    <source>
        <strain evidence="7">JCM 10977</strain>
    </source>
</reference>
<keyword evidence="7" id="KW-1185">Reference proteome</keyword>
<dbReference type="SUPFAM" id="SSF51445">
    <property type="entry name" value="(Trans)glycosidases"/>
    <property type="match status" value="1"/>
</dbReference>
<feature type="domain" description="Glycosyl hydrolase family 98 putative carbohydrate-binding module" evidence="5">
    <location>
        <begin position="719"/>
        <end position="864"/>
    </location>
</feature>
<dbReference type="Gene3D" id="3.20.20.70">
    <property type="entry name" value="Aldolase class I"/>
    <property type="match status" value="1"/>
</dbReference>
<evidence type="ECO:0000256" key="4">
    <source>
        <dbReference type="SAM" id="SignalP"/>
    </source>
</evidence>
<evidence type="ECO:0000256" key="2">
    <source>
        <dbReference type="ARBA" id="ARBA00023295"/>
    </source>
</evidence>
<name>A0ABP4ALN0_9ACTN</name>
<dbReference type="InterPro" id="IPR052720">
    <property type="entry name" value="Glycosyl_hydrolase_97"/>
</dbReference>
<dbReference type="PANTHER" id="PTHR35803:SF2">
    <property type="entry name" value="RETAINING ALPHA-GALACTOSIDASE"/>
    <property type="match status" value="1"/>
</dbReference>
<gene>
    <name evidence="6" type="ORF">GCM10009554_27400</name>
</gene>